<organism evidence="1 2">
    <name type="scientific">Mitsuokella multacida DSM 20544</name>
    <dbReference type="NCBI Taxonomy" id="500635"/>
    <lineage>
        <taxon>Bacteria</taxon>
        <taxon>Bacillati</taxon>
        <taxon>Bacillota</taxon>
        <taxon>Negativicutes</taxon>
        <taxon>Selenomonadales</taxon>
        <taxon>Selenomonadaceae</taxon>
        <taxon>Mitsuokella</taxon>
    </lineage>
</organism>
<name>C9KN91_9FIRM</name>
<protein>
    <submittedName>
        <fullName evidence="1">Uncharacterized protein</fullName>
    </submittedName>
</protein>
<reference evidence="1" key="1">
    <citation type="submission" date="2009-09" db="EMBL/GenBank/DDBJ databases">
        <authorList>
            <person name="Weinstock G."/>
            <person name="Sodergren E."/>
            <person name="Clifton S."/>
            <person name="Fulton L."/>
            <person name="Fulton B."/>
            <person name="Courtney L."/>
            <person name="Fronick C."/>
            <person name="Harrison M."/>
            <person name="Strong C."/>
            <person name="Farmer C."/>
            <person name="Delahaunty K."/>
            <person name="Markovic C."/>
            <person name="Hall O."/>
            <person name="Minx P."/>
            <person name="Tomlinson C."/>
            <person name="Mitreva M."/>
            <person name="Nelson J."/>
            <person name="Hou S."/>
            <person name="Wollam A."/>
            <person name="Pepin K.H."/>
            <person name="Johnson M."/>
            <person name="Bhonagiri V."/>
            <person name="Nash W.E."/>
            <person name="Warren W."/>
            <person name="Chinwalla A."/>
            <person name="Mardis E.R."/>
            <person name="Wilson R.K."/>
        </authorList>
    </citation>
    <scope>NUCLEOTIDE SEQUENCE [LARGE SCALE GENOMIC DNA]</scope>
    <source>
        <strain evidence="1">DSM 20544</strain>
    </source>
</reference>
<proteinExistence type="predicted"/>
<accession>C9KN91</accession>
<keyword evidence="2" id="KW-1185">Reference proteome</keyword>
<sequence>METSLLKGRAVLDTDSMIPVFLEKFLHNPAKCKIRKALSYLVL</sequence>
<evidence type="ECO:0000313" key="2">
    <source>
        <dbReference type="Proteomes" id="UP000003671"/>
    </source>
</evidence>
<evidence type="ECO:0000313" key="1">
    <source>
        <dbReference type="EMBL" id="EEX68515.1"/>
    </source>
</evidence>
<gene>
    <name evidence="1" type="ORF">MITSMUL_04579</name>
</gene>
<dbReference type="EMBL" id="ABWK02000017">
    <property type="protein sequence ID" value="EEX68515.1"/>
    <property type="molecule type" value="Genomic_DNA"/>
</dbReference>
<dbReference type="AlphaFoldDB" id="C9KN91"/>
<dbReference type="STRING" id="500635.MITSMUL_04579"/>
<dbReference type="HOGENOM" id="CLU_3236100_0_0_9"/>
<dbReference type="Proteomes" id="UP000003671">
    <property type="component" value="Unassembled WGS sequence"/>
</dbReference>
<comment type="caution">
    <text evidence="1">The sequence shown here is derived from an EMBL/GenBank/DDBJ whole genome shotgun (WGS) entry which is preliminary data.</text>
</comment>